<protein>
    <submittedName>
        <fullName evidence="1">Uncharacterized protein</fullName>
    </submittedName>
</protein>
<organism evidence="1 2">
    <name type="scientific">Blattabacterium cuenoti STAT</name>
    <dbReference type="NCBI Taxonomy" id="1457030"/>
    <lineage>
        <taxon>Bacteria</taxon>
        <taxon>Pseudomonadati</taxon>
        <taxon>Bacteroidota</taxon>
        <taxon>Flavobacteriia</taxon>
        <taxon>Flavobacteriales</taxon>
        <taxon>Blattabacteriaceae</taxon>
        <taxon>Blattabacterium</taxon>
    </lineage>
</organism>
<dbReference type="Proteomes" id="UP000263619">
    <property type="component" value="Chromosome"/>
</dbReference>
<keyword evidence="2" id="KW-1185">Reference proteome</keyword>
<name>A0A224ABL3_9FLAO</name>
<dbReference type="OrthoDB" id="1132132at2"/>
<dbReference type="RefSeq" id="WP_119305531.1">
    <property type="nucleotide sequence ID" value="NZ_AP014608.1"/>
</dbReference>
<evidence type="ECO:0000313" key="1">
    <source>
        <dbReference type="EMBL" id="BBA17266.1"/>
    </source>
</evidence>
<dbReference type="EMBL" id="AP014608">
    <property type="protein sequence ID" value="BBA17266.1"/>
    <property type="molecule type" value="Genomic_DNA"/>
</dbReference>
<accession>A0A224ABL3</accession>
<sequence length="141" mass="16859">MIGKQYIFKSRLVSGDIIFKYDLNGSLREVLFPERISLSHYIWIGKYLPYNESIIIKMKKSKASFFSIEEIPADLSFSRFWTDYKYKIGKKKMAENIWNRMSLSDRVKALSYIPKYLDHIKRTGHNQAYPTTYLNQRYFDT</sequence>
<reference evidence="1 2" key="1">
    <citation type="submission" date="2014-06" db="EMBL/GenBank/DDBJ databases">
        <title>Genome sequence of the intracellular symbiont Blattabacterium cuenoti, strain STAT from the wood feeding cockroach Salganea taiwanensis taiwanensis.</title>
        <authorList>
            <person name="Kinjo Y."/>
            <person name="Ohkuma M."/>
            <person name="Tokuda G."/>
        </authorList>
    </citation>
    <scope>NUCLEOTIDE SEQUENCE [LARGE SCALE GENOMIC DNA]</scope>
    <source>
        <strain evidence="1 2">STAT</strain>
    </source>
</reference>
<gene>
    <name evidence="1" type="ORF">STAT_345</name>
</gene>
<dbReference type="AlphaFoldDB" id="A0A224ABL3"/>
<proteinExistence type="predicted"/>
<evidence type="ECO:0000313" key="2">
    <source>
        <dbReference type="Proteomes" id="UP000263619"/>
    </source>
</evidence>